<evidence type="ECO:0000313" key="1">
    <source>
        <dbReference type="EMBL" id="EYC40291.1"/>
    </source>
</evidence>
<comment type="caution">
    <text evidence="1">The sequence shown here is derived from an EMBL/GenBank/DDBJ whole genome shotgun (WGS) entry which is preliminary data.</text>
</comment>
<dbReference type="EMBL" id="JARK01000220">
    <property type="protein sequence ID" value="EYC40291.1"/>
    <property type="molecule type" value="Genomic_DNA"/>
</dbReference>
<keyword evidence="2" id="KW-1185">Reference proteome</keyword>
<proteinExistence type="predicted"/>
<accession>A0A016WL15</accession>
<reference evidence="2" key="1">
    <citation type="journal article" date="2015" name="Nat. Genet.">
        <title>The genome and transcriptome of the zoonotic hookworm Ancylostoma ceylanicum identify infection-specific gene families.</title>
        <authorList>
            <person name="Schwarz E.M."/>
            <person name="Hu Y."/>
            <person name="Antoshechkin I."/>
            <person name="Miller M.M."/>
            <person name="Sternberg P.W."/>
            <person name="Aroian R.V."/>
        </authorList>
    </citation>
    <scope>NUCLEOTIDE SEQUENCE</scope>
    <source>
        <strain evidence="2">HY135</strain>
    </source>
</reference>
<evidence type="ECO:0000313" key="2">
    <source>
        <dbReference type="Proteomes" id="UP000024635"/>
    </source>
</evidence>
<name>A0A016WL15_9BILA</name>
<sequence>MAGKEDSSSIIRLEAYPVYSQTKPEKYANADSHHKQTFFKDKTTLEVLAVCNSFVGTATSRLKTNAFTRNKQGVTLPPKCERIYSRSLKIFSFVVE</sequence>
<dbReference type="Proteomes" id="UP000024635">
    <property type="component" value="Unassembled WGS sequence"/>
</dbReference>
<organism evidence="1 2">
    <name type="scientific">Ancylostoma ceylanicum</name>
    <dbReference type="NCBI Taxonomy" id="53326"/>
    <lineage>
        <taxon>Eukaryota</taxon>
        <taxon>Metazoa</taxon>
        <taxon>Ecdysozoa</taxon>
        <taxon>Nematoda</taxon>
        <taxon>Chromadorea</taxon>
        <taxon>Rhabditida</taxon>
        <taxon>Rhabditina</taxon>
        <taxon>Rhabditomorpha</taxon>
        <taxon>Strongyloidea</taxon>
        <taxon>Ancylostomatidae</taxon>
        <taxon>Ancylostomatinae</taxon>
        <taxon>Ancylostoma</taxon>
    </lineage>
</organism>
<protein>
    <submittedName>
        <fullName evidence="1">Uncharacterized protein</fullName>
    </submittedName>
</protein>
<dbReference type="AlphaFoldDB" id="A0A016WL15"/>
<gene>
    <name evidence="1" type="primary">Acey_s0620.g737</name>
    <name evidence="1" type="ORF">Y032_0620g737</name>
</gene>